<gene>
    <name evidence="4" type="ORF">ACFSNC_16845</name>
</gene>
<dbReference type="Pfam" id="PF17482">
    <property type="entry name" value="Phage_sheath_1C"/>
    <property type="match status" value="1"/>
</dbReference>
<name>A0ABW4Z1J3_9HYPH</name>
<reference evidence="5" key="1">
    <citation type="journal article" date="2019" name="Int. J. Syst. Evol. Microbiol.">
        <title>The Global Catalogue of Microorganisms (GCM) 10K type strain sequencing project: providing services to taxonomists for standard genome sequencing and annotation.</title>
        <authorList>
            <consortium name="The Broad Institute Genomics Platform"/>
            <consortium name="The Broad Institute Genome Sequencing Center for Infectious Disease"/>
            <person name="Wu L."/>
            <person name="Ma J."/>
        </authorList>
    </citation>
    <scope>NUCLEOTIDE SEQUENCE [LARGE SCALE GENOMIC DNA]</scope>
    <source>
        <strain evidence="5">CCM 7435</strain>
    </source>
</reference>
<proteinExistence type="inferred from homology"/>
<evidence type="ECO:0000259" key="3">
    <source>
        <dbReference type="Pfam" id="PF17482"/>
    </source>
</evidence>
<feature type="domain" description="Tail sheath protein subtilisin-like" evidence="2">
    <location>
        <begin position="502"/>
        <end position="655"/>
    </location>
</feature>
<keyword evidence="5" id="KW-1185">Reference proteome</keyword>
<dbReference type="Gene3D" id="3.40.50.11780">
    <property type="match status" value="2"/>
</dbReference>
<dbReference type="InterPro" id="IPR052042">
    <property type="entry name" value="Tail_sheath_structural"/>
</dbReference>
<evidence type="ECO:0000256" key="1">
    <source>
        <dbReference type="ARBA" id="ARBA00008005"/>
    </source>
</evidence>
<comment type="caution">
    <text evidence="4">The sequence shown here is derived from an EMBL/GenBank/DDBJ whole genome shotgun (WGS) entry which is preliminary data.</text>
</comment>
<dbReference type="PANTHER" id="PTHR35861:SF1">
    <property type="entry name" value="PHAGE TAIL SHEATH PROTEIN"/>
    <property type="match status" value="1"/>
</dbReference>
<evidence type="ECO:0000259" key="2">
    <source>
        <dbReference type="Pfam" id="PF04984"/>
    </source>
</evidence>
<protein>
    <submittedName>
        <fullName evidence="4">Phage tail sheath family protein</fullName>
    </submittedName>
</protein>
<evidence type="ECO:0000313" key="4">
    <source>
        <dbReference type="EMBL" id="MFD2142077.1"/>
    </source>
</evidence>
<evidence type="ECO:0000313" key="5">
    <source>
        <dbReference type="Proteomes" id="UP001597299"/>
    </source>
</evidence>
<dbReference type="InterPro" id="IPR035089">
    <property type="entry name" value="Phage_sheath_subtilisin"/>
</dbReference>
<dbReference type="EMBL" id="JBHUHD010000001">
    <property type="protein sequence ID" value="MFD2142077.1"/>
    <property type="molecule type" value="Genomic_DNA"/>
</dbReference>
<accession>A0ABW4Z1J3</accession>
<dbReference type="Proteomes" id="UP001597299">
    <property type="component" value="Unassembled WGS sequence"/>
</dbReference>
<dbReference type="InterPro" id="IPR020287">
    <property type="entry name" value="Tail_sheath_C"/>
</dbReference>
<comment type="similarity">
    <text evidence="1">Belongs to the myoviridae tail sheath protein family.</text>
</comment>
<feature type="domain" description="Tail sheath protein C-terminal" evidence="3">
    <location>
        <begin position="663"/>
        <end position="765"/>
    </location>
</feature>
<dbReference type="RefSeq" id="WP_246548323.1">
    <property type="nucleotide sequence ID" value="NZ_JAHBGB010000006.1"/>
</dbReference>
<sequence length="774" mass="81394">MPVSVSYPGVYIEEVPSGVRTLVGVATSVTALVGYTTRGAVNKAVQIFNFSDYERAFGGLDVDSPLSYAVQNFFRNGGGQAWVVRVANGAARAAIELKNDAGGGGVTALAVTARSEGLWGNGLRIDVDYDTANPASLFNLQVVEFVDQGAGPVPTRVESHRNLSMNEFSPAYAVNVINEASDLIRASRPAAAATAVANGNGTSTSGTLAQADLDRLDDAHRRIAVTLDGDGPYEFDLFDAGGGLVGDNLGELLDNLADRIRDRVKLLRPTVAAFSDFNCTAGATNIVAASGTADGQGQRSSVRFTRAGQRSATEILKLGTLNGGREADAAASIRPAQTGTVGASIAALDLSTLPQPASMNVTLLASGAANDGPHTLELWGATGRPATPQALVSALQAALSASPRAELNQARVALIDGRLRLAPGGSNASVRLNVTNNGGNTSAATLGLAGGAENVARYALGIGPAGQAQTGAVPGDDGTPGTPTQLAGSRSAKTGLFALEEVDLFNILCVPDQSDDALLAAALDYAKERRAFFIADLPRSVDTLDEARTWLNGHGFLRDPNVAVYFPRIQQADPLDGNRLRSFANSGAVAGLYARTDSERGVWKAPAGTDAVLRGVMGLDYLLTDAENGVLNPLGLNCLRNRPGFGPVVWGARTLRGSDQLASEWKYVPVRRLALFLEESLYRGTQWVVFEPNDEPLWAQIRLNLGAFMNNLFRQGAFQGRSPREAYFVKCDAETTTQNDIDLGIVNIVVGFAPLKPAEFVIIKLQQMAGQIQV</sequence>
<dbReference type="PANTHER" id="PTHR35861">
    <property type="match status" value="1"/>
</dbReference>
<dbReference type="Pfam" id="PF04984">
    <property type="entry name" value="Phage_sheath_1"/>
    <property type="match status" value="1"/>
</dbReference>
<organism evidence="4 5">
    <name type="scientific">Ancylobacter oerskovii</name>
    <dbReference type="NCBI Taxonomy" id="459519"/>
    <lineage>
        <taxon>Bacteria</taxon>
        <taxon>Pseudomonadati</taxon>
        <taxon>Pseudomonadota</taxon>
        <taxon>Alphaproteobacteria</taxon>
        <taxon>Hyphomicrobiales</taxon>
        <taxon>Xanthobacteraceae</taxon>
        <taxon>Ancylobacter</taxon>
    </lineage>
</organism>